<dbReference type="SUPFAM" id="SSF56059">
    <property type="entry name" value="Glutathione synthetase ATP-binding domain-like"/>
    <property type="match status" value="1"/>
</dbReference>
<dbReference type="PROSITE" id="PS50975">
    <property type="entry name" value="ATP_GRASP"/>
    <property type="match status" value="1"/>
</dbReference>
<sequence length="308" mass="33632">MNHRIPVFTDDPGWHGKRLKEAFAARGYEAVFVSLKDCVFNLGFGANQPAVLIPGFEDALPKGVFVRGVPGGTLQRVIARLDILHALKLLGVVVYNDGHAVERTVDKAMTSFLLHLNQVPTPQTWVCESRYQAQEIYLRETMAGRQLVLKPLFGSQGQGIRKLTHETAFPIPMAQYVDGLYYLQAYVDSGEGAWHDHRVFVIRGKAVAAMIRHGSQWVNNVAQGGRCEAVAADGELALLAEAAARAVNVDYCGVDIIRDGDGKLYVLEVNSIPAWKGLQGATGVNIGQLLVDDFLSCIHTQPALTIVS</sequence>
<organism evidence="6 7">
    <name type="scientific">Methylobacillus flagellatus (strain ATCC 51484 / DSM 6875 / VKM B-1610 / KT)</name>
    <dbReference type="NCBI Taxonomy" id="265072"/>
    <lineage>
        <taxon>Bacteria</taxon>
        <taxon>Pseudomonadati</taxon>
        <taxon>Pseudomonadota</taxon>
        <taxon>Betaproteobacteria</taxon>
        <taxon>Nitrosomonadales</taxon>
        <taxon>Methylophilaceae</taxon>
        <taxon>Methylobacillus</taxon>
    </lineage>
</organism>
<dbReference type="STRING" id="265072.Mfla_1657"/>
<keyword evidence="2 4" id="KW-0547">Nucleotide-binding</keyword>
<name>Q1H0R2_METFK</name>
<evidence type="ECO:0000256" key="1">
    <source>
        <dbReference type="ARBA" id="ARBA00022723"/>
    </source>
</evidence>
<evidence type="ECO:0000256" key="2">
    <source>
        <dbReference type="ARBA" id="ARBA00022741"/>
    </source>
</evidence>
<dbReference type="InterPro" id="IPR011761">
    <property type="entry name" value="ATP-grasp"/>
</dbReference>
<evidence type="ECO:0000259" key="5">
    <source>
        <dbReference type="PROSITE" id="PS50975"/>
    </source>
</evidence>
<evidence type="ECO:0000313" key="6">
    <source>
        <dbReference type="EMBL" id="ABE49925.1"/>
    </source>
</evidence>
<dbReference type="RefSeq" id="WP_011479879.1">
    <property type="nucleotide sequence ID" value="NC_007947.1"/>
</dbReference>
<proteinExistence type="predicted"/>
<dbReference type="GO" id="GO:0005524">
    <property type="term" value="F:ATP binding"/>
    <property type="evidence" value="ECO:0007669"/>
    <property type="project" value="UniProtKB-UniRule"/>
</dbReference>
<dbReference type="KEGG" id="mfa:Mfla_1657"/>
<keyword evidence="3 4" id="KW-0067">ATP-binding</keyword>
<dbReference type="InterPro" id="IPR004666">
    <property type="entry name" value="Rp_bS6_RimK/Lys_biosynth_LsyX"/>
</dbReference>
<keyword evidence="1" id="KW-0479">Metal-binding</keyword>
<reference evidence="6 7" key="1">
    <citation type="submission" date="2006-03" db="EMBL/GenBank/DDBJ databases">
        <title>Complete sequence of Methylobacillus flagellatus KT.</title>
        <authorList>
            <consortium name="US DOE Joint Genome Institute"/>
            <person name="Copeland A."/>
            <person name="Lucas S."/>
            <person name="Lapidus A."/>
            <person name="Barry K."/>
            <person name="Detter J.C."/>
            <person name="Glavina del Rio T."/>
            <person name="Hammon N."/>
            <person name="Israni S."/>
            <person name="Dalin E."/>
            <person name="Tice H."/>
            <person name="Pitluck S."/>
            <person name="Brettin T."/>
            <person name="Bruce D."/>
            <person name="Han C."/>
            <person name="Tapia R."/>
            <person name="Saunders E."/>
            <person name="Gilna P."/>
            <person name="Schmutz J."/>
            <person name="Larimer F."/>
            <person name="Land M."/>
            <person name="Kyrpides N."/>
            <person name="Anderson I."/>
            <person name="Richardson P."/>
        </authorList>
    </citation>
    <scope>NUCLEOTIDE SEQUENCE [LARGE SCALE GENOMIC DNA]</scope>
    <source>
        <strain evidence="7">KT / ATCC 51484 / DSM 6875</strain>
    </source>
</reference>
<dbReference type="InterPro" id="IPR013651">
    <property type="entry name" value="ATP-grasp_RimK-type"/>
</dbReference>
<dbReference type="HOGENOM" id="CLU_054353_2_0_4"/>
<dbReference type="EMBL" id="CP000284">
    <property type="protein sequence ID" value="ABE49925.1"/>
    <property type="molecule type" value="Genomic_DNA"/>
</dbReference>
<dbReference type="eggNOG" id="COG0189">
    <property type="taxonomic scope" value="Bacteria"/>
</dbReference>
<feature type="domain" description="ATP-grasp" evidence="5">
    <location>
        <begin position="111"/>
        <end position="295"/>
    </location>
</feature>
<dbReference type="Gene3D" id="3.30.470.20">
    <property type="entry name" value="ATP-grasp fold, B domain"/>
    <property type="match status" value="1"/>
</dbReference>
<evidence type="ECO:0000256" key="3">
    <source>
        <dbReference type="ARBA" id="ARBA00022840"/>
    </source>
</evidence>
<evidence type="ECO:0000256" key="4">
    <source>
        <dbReference type="PROSITE-ProRule" id="PRU00409"/>
    </source>
</evidence>
<gene>
    <name evidence="6" type="ordered locus">Mfla_1657</name>
</gene>
<dbReference type="PANTHER" id="PTHR21621">
    <property type="entry name" value="RIBOSOMAL PROTEIN S6 MODIFICATION PROTEIN"/>
    <property type="match status" value="1"/>
</dbReference>
<keyword evidence="7" id="KW-1185">Reference proteome</keyword>
<evidence type="ECO:0000313" key="7">
    <source>
        <dbReference type="Proteomes" id="UP000002440"/>
    </source>
</evidence>
<dbReference type="Gene3D" id="3.40.50.20">
    <property type="match status" value="1"/>
</dbReference>
<dbReference type="AlphaFoldDB" id="Q1H0R2"/>
<dbReference type="Pfam" id="PF08443">
    <property type="entry name" value="RimK"/>
    <property type="match status" value="1"/>
</dbReference>
<dbReference type="NCBIfam" id="TIGR00768">
    <property type="entry name" value="rimK_fam"/>
    <property type="match status" value="1"/>
</dbReference>
<protein>
    <submittedName>
        <fullName evidence="6">SSU ribosomal protein S6P modification protein</fullName>
    </submittedName>
</protein>
<dbReference type="Proteomes" id="UP000002440">
    <property type="component" value="Chromosome"/>
</dbReference>
<dbReference type="GO" id="GO:0005737">
    <property type="term" value="C:cytoplasm"/>
    <property type="evidence" value="ECO:0007669"/>
    <property type="project" value="TreeGrafter"/>
</dbReference>
<accession>Q1H0R2</accession>
<dbReference type="GO" id="GO:0046872">
    <property type="term" value="F:metal ion binding"/>
    <property type="evidence" value="ECO:0007669"/>
    <property type="project" value="UniProtKB-KW"/>
</dbReference>
<dbReference type="PANTHER" id="PTHR21621:SF0">
    <property type="entry name" value="BETA-CITRYLGLUTAMATE SYNTHASE B-RELATED"/>
    <property type="match status" value="1"/>
</dbReference>
<dbReference type="OrthoDB" id="9786585at2"/>
<dbReference type="GO" id="GO:0016879">
    <property type="term" value="F:ligase activity, forming carbon-nitrogen bonds"/>
    <property type="evidence" value="ECO:0007669"/>
    <property type="project" value="TreeGrafter"/>
</dbReference>